<gene>
    <name evidence="1" type="ORF">HDF14_003065</name>
</gene>
<dbReference type="Proteomes" id="UP000535182">
    <property type="component" value="Unassembled WGS sequence"/>
</dbReference>
<reference evidence="1 2" key="1">
    <citation type="submission" date="2020-08" db="EMBL/GenBank/DDBJ databases">
        <title>Genomic Encyclopedia of Type Strains, Phase IV (KMG-V): Genome sequencing to study the core and pangenomes of soil and plant-associated prokaryotes.</title>
        <authorList>
            <person name="Whitman W."/>
        </authorList>
    </citation>
    <scope>NUCLEOTIDE SEQUENCE [LARGE SCALE GENOMIC DNA]</scope>
    <source>
        <strain evidence="1 2">X5P2</strain>
    </source>
</reference>
<accession>A0A9X0QFH4</accession>
<dbReference type="EMBL" id="JACHEB010000006">
    <property type="protein sequence ID" value="MBB5329447.1"/>
    <property type="molecule type" value="Genomic_DNA"/>
</dbReference>
<name>A0A9X0QFH4_9BACT</name>
<organism evidence="1 2">
    <name type="scientific">Tunturiibacter gelidiferens</name>
    <dbReference type="NCBI Taxonomy" id="3069689"/>
    <lineage>
        <taxon>Bacteria</taxon>
        <taxon>Pseudomonadati</taxon>
        <taxon>Acidobacteriota</taxon>
        <taxon>Terriglobia</taxon>
        <taxon>Terriglobales</taxon>
        <taxon>Acidobacteriaceae</taxon>
        <taxon>Tunturiibacter</taxon>
    </lineage>
</organism>
<evidence type="ECO:0000313" key="1">
    <source>
        <dbReference type="EMBL" id="MBB5329447.1"/>
    </source>
</evidence>
<sequence>MVCFACAVCKTGFGLCRFTELRDGDVKSCWCLEDKEKRDYQARQVNKISARDLRKIYDDRTSIGITATLSKWGITKSTLDHACKDKYSRLTRKQINIQNEIYLLANVRGVKAAMAKFELNHAETMTICGIARKRKAAEKAEAIAAWVAMPESRKSAIKTIIKEGRSMIRDVVEQATGGLEAQPWDWYEEGRYWGELTIAEYSTCGEYSYFGWAVDVVRALPEEFAASIFGSSVIQFIEVIKQTESGRAGRRRRYKNKISSIDTPLVKRKRSPAAKMSGKYFFPPMGSQDIVAGISIYALAA</sequence>
<dbReference type="AlphaFoldDB" id="A0A9X0QFH4"/>
<proteinExistence type="predicted"/>
<protein>
    <submittedName>
        <fullName evidence="1">Uncharacterized protein</fullName>
    </submittedName>
</protein>
<comment type="caution">
    <text evidence="1">The sequence shown here is derived from an EMBL/GenBank/DDBJ whole genome shotgun (WGS) entry which is preliminary data.</text>
</comment>
<dbReference type="RefSeq" id="WP_183977899.1">
    <property type="nucleotide sequence ID" value="NZ_JACHEB010000006.1"/>
</dbReference>
<keyword evidence="2" id="KW-1185">Reference proteome</keyword>
<evidence type="ECO:0000313" key="2">
    <source>
        <dbReference type="Proteomes" id="UP000535182"/>
    </source>
</evidence>